<dbReference type="SUPFAM" id="SSF51695">
    <property type="entry name" value="PLC-like phosphodiesterases"/>
    <property type="match status" value="1"/>
</dbReference>
<dbReference type="PANTHER" id="PTHR13593">
    <property type="match status" value="1"/>
</dbReference>
<dbReference type="GO" id="GO:0008081">
    <property type="term" value="F:phosphoric diester hydrolase activity"/>
    <property type="evidence" value="ECO:0007669"/>
    <property type="project" value="InterPro"/>
</dbReference>
<reference evidence="1 2" key="1">
    <citation type="journal article" date="2018" name="Mycol. Prog.">
        <title>Coniella lustricola, a new species from submerged detritus.</title>
        <authorList>
            <person name="Raudabaugh D.B."/>
            <person name="Iturriaga T."/>
            <person name="Carver A."/>
            <person name="Mondo S."/>
            <person name="Pangilinan J."/>
            <person name="Lipzen A."/>
            <person name="He G."/>
            <person name="Amirebrahimi M."/>
            <person name="Grigoriev I.V."/>
            <person name="Miller A.N."/>
        </authorList>
    </citation>
    <scope>NUCLEOTIDE SEQUENCE [LARGE SCALE GENOMIC DNA]</scope>
    <source>
        <strain evidence="1 2">B22-T-1</strain>
    </source>
</reference>
<evidence type="ECO:0000313" key="2">
    <source>
        <dbReference type="Proteomes" id="UP000241462"/>
    </source>
</evidence>
<dbReference type="InterPro" id="IPR051057">
    <property type="entry name" value="PI-PLC_domain"/>
</dbReference>
<proteinExistence type="predicted"/>
<dbReference type="InParanoid" id="A0A2T3A744"/>
<evidence type="ECO:0000313" key="1">
    <source>
        <dbReference type="EMBL" id="PSR84110.1"/>
    </source>
</evidence>
<dbReference type="Gene3D" id="3.20.20.190">
    <property type="entry name" value="Phosphatidylinositol (PI) phosphodiesterase"/>
    <property type="match status" value="1"/>
</dbReference>
<dbReference type="OrthoDB" id="1046782at2759"/>
<dbReference type="Proteomes" id="UP000241462">
    <property type="component" value="Unassembled WGS sequence"/>
</dbReference>
<dbReference type="EMBL" id="KZ678448">
    <property type="protein sequence ID" value="PSR84110.1"/>
    <property type="molecule type" value="Genomic_DNA"/>
</dbReference>
<protein>
    <submittedName>
        <fullName evidence="1">PLC-like phosphodiesterase</fullName>
    </submittedName>
</protein>
<organism evidence="1 2">
    <name type="scientific">Coniella lustricola</name>
    <dbReference type="NCBI Taxonomy" id="2025994"/>
    <lineage>
        <taxon>Eukaryota</taxon>
        <taxon>Fungi</taxon>
        <taxon>Dikarya</taxon>
        <taxon>Ascomycota</taxon>
        <taxon>Pezizomycotina</taxon>
        <taxon>Sordariomycetes</taxon>
        <taxon>Sordariomycetidae</taxon>
        <taxon>Diaporthales</taxon>
        <taxon>Schizoparmaceae</taxon>
        <taxon>Coniella</taxon>
    </lineage>
</organism>
<sequence>MPSKGVQAYTYIAAPGCSIELSVPGQTVVRNELRQFWNGDLEVDSSKIKGLLHTTGRFTFKVLHGSQVITEQWIDVNALTGKASGGTMDYIAKTPSILHKNPDLIVAYGFYEAGQGHGLLPGRHQCYITVTPDNSAWMAAVAPPGSKQKDQPFHRFVLPAAHDIGMNSMQNCDAILKHAGGAVVRTLLANDEKYARVLSEVADTLSGNAVAALAPDIVMSLAITQKDSLQTILALGARYFEFRPAFMHNEVRKYLPDKLYFQHSAIPGMAYDDFLSGVVQFLMDQPTEIVVVQLRWDGVPSACARPTDQQLNDYLQAAIRKGDGNPNRITAGNLDDLRNRTIGDIRHDGKRLIMLANVDSISTYTDAGNATLSGDSIVTGFGQVLHPNCCGGRGFINIQCQATASNIPKAVVYSVIEARSTSSCLLATKPVCDSKTLPWVRDNVLQTCGNNDLVLVMNDFFDGATADVAMQLSRQRIN</sequence>
<dbReference type="GO" id="GO:0006629">
    <property type="term" value="P:lipid metabolic process"/>
    <property type="evidence" value="ECO:0007669"/>
    <property type="project" value="InterPro"/>
</dbReference>
<name>A0A2T3A744_9PEZI</name>
<keyword evidence="2" id="KW-1185">Reference proteome</keyword>
<dbReference type="AlphaFoldDB" id="A0A2T3A744"/>
<dbReference type="PANTHER" id="PTHR13593:SF146">
    <property type="entry name" value="PLC-LIKE PHOSPHODIESTERASE"/>
    <property type="match status" value="1"/>
</dbReference>
<dbReference type="InterPro" id="IPR017946">
    <property type="entry name" value="PLC-like_Pdiesterase_TIM-brl"/>
</dbReference>
<gene>
    <name evidence="1" type="ORF">BD289DRAFT_369043</name>
</gene>
<accession>A0A2T3A744</accession>